<feature type="transmembrane region" description="Helical" evidence="7">
    <location>
        <begin position="235"/>
        <end position="253"/>
    </location>
</feature>
<dbReference type="InterPro" id="IPR050794">
    <property type="entry name" value="CPA2_transporter"/>
</dbReference>
<organism evidence="9 10">
    <name type="scientific">Actinacidiphila polyblastidii</name>
    <dbReference type="NCBI Taxonomy" id="3110430"/>
    <lineage>
        <taxon>Bacteria</taxon>
        <taxon>Bacillati</taxon>
        <taxon>Actinomycetota</taxon>
        <taxon>Actinomycetes</taxon>
        <taxon>Kitasatosporales</taxon>
        <taxon>Streptomycetaceae</taxon>
        <taxon>Actinacidiphila</taxon>
    </lineage>
</organism>
<dbReference type="InterPro" id="IPR038770">
    <property type="entry name" value="Na+/solute_symporter_sf"/>
</dbReference>
<keyword evidence="4 7" id="KW-1133">Transmembrane helix</keyword>
<dbReference type="PANTHER" id="PTHR32468:SF0">
    <property type="entry name" value="K(+)_H(+) ANTIPORTER 1"/>
    <property type="match status" value="1"/>
</dbReference>
<feature type="transmembrane region" description="Helical" evidence="7">
    <location>
        <begin position="169"/>
        <end position="196"/>
    </location>
</feature>
<evidence type="ECO:0000313" key="9">
    <source>
        <dbReference type="EMBL" id="MEE4540611.1"/>
    </source>
</evidence>
<evidence type="ECO:0000313" key="10">
    <source>
        <dbReference type="Proteomes" id="UP001344658"/>
    </source>
</evidence>
<evidence type="ECO:0000256" key="4">
    <source>
        <dbReference type="ARBA" id="ARBA00022989"/>
    </source>
</evidence>
<feature type="transmembrane region" description="Helical" evidence="7">
    <location>
        <begin position="378"/>
        <end position="398"/>
    </location>
</feature>
<proteinExistence type="predicted"/>
<dbReference type="Gene3D" id="1.20.1530.20">
    <property type="match status" value="1"/>
</dbReference>
<dbReference type="Pfam" id="PF00999">
    <property type="entry name" value="Na_H_Exchanger"/>
    <property type="match status" value="1"/>
</dbReference>
<keyword evidence="2" id="KW-0813">Transport</keyword>
<sequence>MSSTELGTAFLLAVVVILLVCRAATVLLRPLGQPPVVAEMIAGVLLGPSVLGLLLPSVEHHLFPAALRPVLYVVGQLGLTLYMFQTGYEFRLDRIKPVARSAALISAAGSATPLALGAAVTWSLHGSVDASPPGIPLHVTVLFVGVTLAITAFPMLARIINENGLTHTSFGTISLAAGALDDAGAWILLAGVVSLVRGSAGTFVLAAAGMAGLVLLLAALVRLRDPLLRATERLSHEQLLLATILLVCLFAWYTDRIGLYAVFGAFSLGAAFPRSPRVDEAIEATAPLSRILLLPLFFTYSGLNTDTGLLADPALLMFAAACTAAAIAGKFGACWAAARLGGQPPAVALRIGTLMNARGLMQLIAINVGLAEGIVTRSMFTVLVVVAVVTTTMATPLLKLWDRLDGGVPPVPEEASAGDRPRTPAATA</sequence>
<evidence type="ECO:0000256" key="2">
    <source>
        <dbReference type="ARBA" id="ARBA00022448"/>
    </source>
</evidence>
<evidence type="ECO:0000256" key="7">
    <source>
        <dbReference type="SAM" id="Phobius"/>
    </source>
</evidence>
<keyword evidence="3 7" id="KW-0812">Transmembrane</keyword>
<evidence type="ECO:0000256" key="1">
    <source>
        <dbReference type="ARBA" id="ARBA00004141"/>
    </source>
</evidence>
<feature type="transmembrane region" description="Helical" evidence="7">
    <location>
        <begin position="102"/>
        <end position="123"/>
    </location>
</feature>
<comment type="caution">
    <text evidence="9">The sequence shown here is derived from an EMBL/GenBank/DDBJ whole genome shotgun (WGS) entry which is preliminary data.</text>
</comment>
<keyword evidence="5" id="KW-0406">Ion transport</keyword>
<accession>A0ABU7P4A8</accession>
<keyword evidence="6 7" id="KW-0472">Membrane</keyword>
<dbReference type="InterPro" id="IPR006153">
    <property type="entry name" value="Cation/H_exchanger_TM"/>
</dbReference>
<evidence type="ECO:0000256" key="3">
    <source>
        <dbReference type="ARBA" id="ARBA00022692"/>
    </source>
</evidence>
<protein>
    <submittedName>
        <fullName evidence="9">Cation:proton antiporter</fullName>
    </submittedName>
</protein>
<name>A0ABU7P4A8_9ACTN</name>
<gene>
    <name evidence="9" type="ORF">V2S66_01340</name>
</gene>
<dbReference type="RefSeq" id="WP_330792457.1">
    <property type="nucleotide sequence ID" value="NZ_JAZEWV010000001.1"/>
</dbReference>
<dbReference type="Proteomes" id="UP001344658">
    <property type="component" value="Unassembled WGS sequence"/>
</dbReference>
<evidence type="ECO:0000256" key="6">
    <source>
        <dbReference type="ARBA" id="ARBA00023136"/>
    </source>
</evidence>
<feature type="transmembrane region" description="Helical" evidence="7">
    <location>
        <begin position="135"/>
        <end position="157"/>
    </location>
</feature>
<comment type="subcellular location">
    <subcellularLocation>
        <location evidence="1">Membrane</location>
        <topology evidence="1">Multi-pass membrane protein</topology>
    </subcellularLocation>
</comment>
<evidence type="ECO:0000256" key="5">
    <source>
        <dbReference type="ARBA" id="ARBA00023065"/>
    </source>
</evidence>
<dbReference type="PANTHER" id="PTHR32468">
    <property type="entry name" value="CATION/H + ANTIPORTER"/>
    <property type="match status" value="1"/>
</dbReference>
<feature type="transmembrane region" description="Helical" evidence="7">
    <location>
        <begin position="315"/>
        <end position="335"/>
    </location>
</feature>
<feature type="transmembrane region" description="Helical" evidence="7">
    <location>
        <begin position="40"/>
        <end position="58"/>
    </location>
</feature>
<feature type="domain" description="Cation/H+ exchanger transmembrane" evidence="8">
    <location>
        <begin position="16"/>
        <end position="398"/>
    </location>
</feature>
<feature type="transmembrane region" description="Helical" evidence="7">
    <location>
        <begin position="202"/>
        <end position="223"/>
    </location>
</feature>
<dbReference type="EMBL" id="JAZEWV010000001">
    <property type="protein sequence ID" value="MEE4540611.1"/>
    <property type="molecule type" value="Genomic_DNA"/>
</dbReference>
<reference evidence="9 10" key="1">
    <citation type="submission" date="2023-12" db="EMBL/GenBank/DDBJ databases">
        <title>Streptomyces sp. V4-01.</title>
        <authorList>
            <person name="Somphong A."/>
            <person name="Phongsopitanun W."/>
        </authorList>
    </citation>
    <scope>NUCLEOTIDE SEQUENCE [LARGE SCALE GENOMIC DNA]</scope>
    <source>
        <strain evidence="9 10">V4-01</strain>
    </source>
</reference>
<keyword evidence="10" id="KW-1185">Reference proteome</keyword>
<feature type="transmembrane region" description="Helical" evidence="7">
    <location>
        <begin position="6"/>
        <end position="28"/>
    </location>
</feature>
<evidence type="ECO:0000259" key="8">
    <source>
        <dbReference type="Pfam" id="PF00999"/>
    </source>
</evidence>